<name>A0A7Y6JV81_9BURK</name>
<evidence type="ECO:0000313" key="1">
    <source>
        <dbReference type="EMBL" id="NUX98432.1"/>
    </source>
</evidence>
<dbReference type="AlphaFoldDB" id="A0A7Y6JV81"/>
<dbReference type="Proteomes" id="UP000594380">
    <property type="component" value="Unassembled WGS sequence"/>
</dbReference>
<dbReference type="EMBL" id="JAALDK010000001">
    <property type="protein sequence ID" value="NUX98432.1"/>
    <property type="molecule type" value="Genomic_DNA"/>
</dbReference>
<evidence type="ECO:0000313" key="2">
    <source>
        <dbReference type="Proteomes" id="UP000594380"/>
    </source>
</evidence>
<protein>
    <submittedName>
        <fullName evidence="1">Uncharacterized protein</fullName>
    </submittedName>
</protein>
<organism evidence="1 2">
    <name type="scientific">Paraburkholderia youngii</name>
    <dbReference type="NCBI Taxonomy" id="2782701"/>
    <lineage>
        <taxon>Bacteria</taxon>
        <taxon>Pseudomonadati</taxon>
        <taxon>Pseudomonadota</taxon>
        <taxon>Betaproteobacteria</taxon>
        <taxon>Burkholderiales</taxon>
        <taxon>Burkholderiaceae</taxon>
        <taxon>Paraburkholderia</taxon>
    </lineage>
</organism>
<comment type="caution">
    <text evidence="1">The sequence shown here is derived from an EMBL/GenBank/DDBJ whole genome shotgun (WGS) entry which is preliminary data.</text>
</comment>
<gene>
    <name evidence="1" type="ORF">G5S42_01460</name>
</gene>
<sequence length="48" mass="5464">MKKRLYTSGMGQARVMFGIPELDAWATGDVTARRKKNFCHNSGRCFVK</sequence>
<reference evidence="1 2" key="1">
    <citation type="submission" date="2020-02" db="EMBL/GenBank/DDBJ databases">
        <title>Paraburkholderia simonii sp. nov. and Paraburkholderia youngii sp. nov. Brazilian and Mexican Mimosa-associated rhizobia.</title>
        <authorList>
            <person name="Mavima L."/>
            <person name="Beukes C.W."/>
            <person name="Chan W.Y."/>
            <person name="Palmer M."/>
            <person name="De Meyer S.E."/>
            <person name="James E.K."/>
            <person name="Venter S.N."/>
            <person name="Steenkamp E.T."/>
        </authorList>
    </citation>
    <scope>NUCLEOTIDE SEQUENCE [LARGE SCALE GENOMIC DNA]</scope>
    <source>
        <strain evidence="1 2">JPY169</strain>
    </source>
</reference>
<proteinExistence type="predicted"/>
<accession>A0A7Y6JV81</accession>